<name>A0ABQ7ZB79_BRANA</name>
<evidence type="ECO:0000313" key="3">
    <source>
        <dbReference type="Proteomes" id="UP000824890"/>
    </source>
</evidence>
<comment type="caution">
    <text evidence="2">The sequence shown here is derived from an EMBL/GenBank/DDBJ whole genome shotgun (WGS) entry which is preliminary data.</text>
</comment>
<evidence type="ECO:0000256" key="1">
    <source>
        <dbReference type="SAM" id="MobiDB-lite"/>
    </source>
</evidence>
<organism evidence="2 3">
    <name type="scientific">Brassica napus</name>
    <name type="common">Rape</name>
    <dbReference type="NCBI Taxonomy" id="3708"/>
    <lineage>
        <taxon>Eukaryota</taxon>
        <taxon>Viridiplantae</taxon>
        <taxon>Streptophyta</taxon>
        <taxon>Embryophyta</taxon>
        <taxon>Tracheophyta</taxon>
        <taxon>Spermatophyta</taxon>
        <taxon>Magnoliopsida</taxon>
        <taxon>eudicotyledons</taxon>
        <taxon>Gunneridae</taxon>
        <taxon>Pentapetalae</taxon>
        <taxon>rosids</taxon>
        <taxon>malvids</taxon>
        <taxon>Brassicales</taxon>
        <taxon>Brassicaceae</taxon>
        <taxon>Brassiceae</taxon>
        <taxon>Brassica</taxon>
    </lineage>
</organism>
<reference evidence="2 3" key="1">
    <citation type="submission" date="2021-05" db="EMBL/GenBank/DDBJ databases">
        <title>Genome Assembly of Synthetic Allotetraploid Brassica napus Reveals Homoeologous Exchanges between Subgenomes.</title>
        <authorList>
            <person name="Davis J.T."/>
        </authorList>
    </citation>
    <scope>NUCLEOTIDE SEQUENCE [LARGE SCALE GENOMIC DNA]</scope>
    <source>
        <strain evidence="3">cv. Da-Ae</strain>
        <tissue evidence="2">Seedling</tissue>
    </source>
</reference>
<proteinExistence type="predicted"/>
<keyword evidence="3" id="KW-1185">Reference proteome</keyword>
<feature type="non-terminal residue" evidence="2">
    <location>
        <position position="1"/>
    </location>
</feature>
<feature type="non-terminal residue" evidence="2">
    <location>
        <position position="140"/>
    </location>
</feature>
<gene>
    <name evidence="2" type="ORF">HID58_064754</name>
</gene>
<feature type="region of interest" description="Disordered" evidence="1">
    <location>
        <begin position="91"/>
        <end position="111"/>
    </location>
</feature>
<sequence>HNVEAEAEPVDPEQEEYERNIRAWEEENDDDHLWKSEGKQTMFSSEIDVEEMYNPLYHHGQVVPKETPSESLLKRKAWLSAATDNSEMFHKREASGTNGVKRKKGRMPLAQRLSSCRHHISRWKRQNRNNAEERIGTLRA</sequence>
<evidence type="ECO:0000313" key="2">
    <source>
        <dbReference type="EMBL" id="KAH0877360.1"/>
    </source>
</evidence>
<protein>
    <submittedName>
        <fullName evidence="2">Uncharacterized protein</fullName>
    </submittedName>
</protein>
<dbReference type="EMBL" id="JAGKQM010000015">
    <property type="protein sequence ID" value="KAH0877360.1"/>
    <property type="molecule type" value="Genomic_DNA"/>
</dbReference>
<dbReference type="Proteomes" id="UP000824890">
    <property type="component" value="Unassembled WGS sequence"/>
</dbReference>
<accession>A0ABQ7ZB79</accession>